<keyword evidence="2" id="KW-0964">Secreted</keyword>
<keyword evidence="8" id="KW-1185">Reference proteome</keyword>
<evidence type="ECO:0000256" key="4">
    <source>
        <dbReference type="ARBA" id="ARBA00023088"/>
    </source>
</evidence>
<evidence type="ECO:0000256" key="5">
    <source>
        <dbReference type="SAM" id="MobiDB-lite"/>
    </source>
</evidence>
<evidence type="ECO:0000256" key="3">
    <source>
        <dbReference type="ARBA" id="ARBA00022729"/>
    </source>
</evidence>
<dbReference type="EMBL" id="JBEPLN010000001">
    <property type="protein sequence ID" value="MET3633408.1"/>
    <property type="molecule type" value="Genomic_DNA"/>
</dbReference>
<feature type="compositionally biased region" description="Low complexity" evidence="5">
    <location>
        <begin position="1344"/>
        <end position="1371"/>
    </location>
</feature>
<dbReference type="NCBIfam" id="TIGR04308">
    <property type="entry name" value="repeat_SSSPR51"/>
    <property type="match status" value="9"/>
</dbReference>
<evidence type="ECO:0000313" key="7">
    <source>
        <dbReference type="EMBL" id="MET3633408.1"/>
    </source>
</evidence>
<name>A0ABV2JDS8_9STRE</name>
<protein>
    <submittedName>
        <fullName evidence="7">LPXTG-motif cell wall-anchored protein</fullName>
    </submittedName>
</protein>
<reference evidence="7 8" key="1">
    <citation type="submission" date="2024-06" db="EMBL/GenBank/DDBJ databases">
        <title>Genomic Encyclopedia of Type Strains, Phase IV (KMG-IV): sequencing the most valuable type-strain genomes for metagenomic binning, comparative biology and taxonomic classification.</title>
        <authorList>
            <person name="Goeker M."/>
        </authorList>
    </citation>
    <scope>NUCLEOTIDE SEQUENCE [LARGE SCALE GENOMIC DNA]</scope>
    <source>
        <strain evidence="7 8">DSM 28302</strain>
    </source>
</reference>
<dbReference type="Pfam" id="PF18877">
    <property type="entry name" value="SSSPR-51"/>
    <property type="match status" value="9"/>
</dbReference>
<feature type="region of interest" description="Disordered" evidence="5">
    <location>
        <begin position="244"/>
        <end position="268"/>
    </location>
</feature>
<dbReference type="Pfam" id="PF00746">
    <property type="entry name" value="Gram_pos_anchor"/>
    <property type="match status" value="1"/>
</dbReference>
<evidence type="ECO:0000256" key="2">
    <source>
        <dbReference type="ARBA" id="ARBA00022525"/>
    </source>
</evidence>
<dbReference type="NCBIfam" id="TIGR04225">
    <property type="entry name" value="CshA_fibril_rpt"/>
    <property type="match status" value="8"/>
</dbReference>
<feature type="region of interest" description="Disordered" evidence="5">
    <location>
        <begin position="1344"/>
        <end position="1382"/>
    </location>
</feature>
<accession>A0ABV2JDS8</accession>
<evidence type="ECO:0000313" key="8">
    <source>
        <dbReference type="Proteomes" id="UP001549037"/>
    </source>
</evidence>
<dbReference type="InterPro" id="IPR019931">
    <property type="entry name" value="LPXTG_anchor"/>
</dbReference>
<feature type="region of interest" description="Disordered" evidence="5">
    <location>
        <begin position="1301"/>
        <end position="1330"/>
    </location>
</feature>
<evidence type="ECO:0000256" key="1">
    <source>
        <dbReference type="ARBA" id="ARBA00022512"/>
    </source>
</evidence>
<evidence type="ECO:0000259" key="6">
    <source>
        <dbReference type="PROSITE" id="PS50847"/>
    </source>
</evidence>
<sequence length="1426" mass="149555">MITVTDTATYVPTVRQTSITAEDQVSANVQGEKQTDTIKASVSENPNASAPVFTFEDGSTTKTVSGEGTYELNPTTGEITFTPEASFVGTATPVTIKVTSTITAEDGTTPDITTTAIYTPTVYGLTSEPSTSENIQGKNQTSPEGSKVFESLNNPTNTTNGYQAVVIPTTGAYTLVDGDGNDVSTVTIADEGTYTIDPNTGVVTFSPVAGFTGKGTGVTIKVTAEAIDSEGNKVVVTDTDTYTPEVSPVTTNSTDAETENIQGKTQSGTPNFEISPEANITEKKYSFEDGSTEKVVPGEGTYTVDPSTGLVTFVPETSFTGTGSGVTVVQTAILTADDGSTTEIKTSAKYIPTVISVTPTGTPVETTDIQGKTQSGTPVFTPGHDEVPIDETVPATFEDGTTEKVIPGEGTYTVTPEGKVTFVPEKDFVGTGTGVTVKRVDKNGTPVIATYTPNVTPVIPEGTPVNTVGLQGKTQEGTPVFTPGHDEVPINETVPATFEDGTTEKVIPGEGTYTVTPEGKVTFVPEKDFVGTGTGVTVKRVDKNGTEVTAKYTPTVVEATPESEGVTSINVQGATQTGTPTFTGGSVDVNGDGNITEDETVPVTISATNPAKLVVDGKPVDETTIDAKDKDGNVIGTYTIDPATGTVTFTPNKDFVGTAASATVQATDENGKTVTTTYTPTVIPVTPTGTPAVSTDIQGKTQTGTPTFTGGTTVVNNETVTVAIDETVPATFEDGSTEKVVPGEGTYTVAPDGTVTFVPEKDFVGTANGVTVKRVDKNGTPATATYTPTVTPVTPTGTPAESKDYRGKTQTGTPVFTPGHEEVPMDDTVPATFEDGTTEKVVPGEGTYTVASDGTVTFVPEKDFVGVAKGVTVKRVDKNGTEATATYTPTVIENTTSYVDETGTPLKPTEDGIKDPSQIPGYVYEKSTTDGDGNVTHVYKQVVTKYVDKSGNEISPEDKGTKPNKDIDGYVFTGKTTIDENGNTIHVYNKPTTSFVDENGDPIAPTEDGNQPNKEISGYIYEKSTTDGDGNTTHVYKKVKTNFVDESGNVISPSEDGTTPNKSIYGYVFVKTTTDESGNTTHVYKKVKTNFVDEEGNVISPQEDGTTPNKSIDGYVFVKTTTDESGNTTHVYKKVPETTKVTTSFVDENGDPIAPTEDGTIPNKSIPGYVFVKTTIDGDGNTTHVYKKVITSFVDENGNPISPSEDGTTPNKSIPGYVFVKTATDESGNTTHVYKKVPETTKVTTNFVDENGTPIAPTEDGTTPNKSIPGYVFVKTTIDGDGNTTHVYKKVTTSFVDESGNVISPSEDGTTPNKSIPGYEFTGKTVTDEDGNTTHIYRKVVTPVDPTAPVTPEDPTDPVTPVTPVDPKAPVQPGVPAKPEAPAKPTYVAETLPNTGEDNSASVAAMGVGMILASLGLAAKRRRKED</sequence>
<dbReference type="Proteomes" id="UP001549037">
    <property type="component" value="Unassembled WGS sequence"/>
</dbReference>
<organism evidence="7 8">
    <name type="scientific">Streptococcus porcorum</name>
    <dbReference type="NCBI Taxonomy" id="701526"/>
    <lineage>
        <taxon>Bacteria</taxon>
        <taxon>Bacillati</taxon>
        <taxon>Bacillota</taxon>
        <taxon>Bacilli</taxon>
        <taxon>Lactobacillales</taxon>
        <taxon>Streptococcaceae</taxon>
        <taxon>Streptococcus</taxon>
    </lineage>
</organism>
<dbReference type="NCBIfam" id="TIGR01167">
    <property type="entry name" value="LPXTG_anchor"/>
    <property type="match status" value="1"/>
</dbReference>
<dbReference type="PROSITE" id="PS50847">
    <property type="entry name" value="GRAM_POS_ANCHORING"/>
    <property type="match status" value="1"/>
</dbReference>
<keyword evidence="3" id="KW-0732">Signal</keyword>
<keyword evidence="4" id="KW-0572">Peptidoglycan-anchor</keyword>
<feature type="compositionally biased region" description="Polar residues" evidence="5">
    <location>
        <begin position="1301"/>
        <end position="1314"/>
    </location>
</feature>
<proteinExistence type="predicted"/>
<dbReference type="Gene3D" id="3.10.20.320">
    <property type="entry name" value="Putative peptidoglycan bound protein (lpxtg motif)"/>
    <property type="match status" value="3"/>
</dbReference>
<gene>
    <name evidence="7" type="ORF">ABID28_000038</name>
</gene>
<feature type="compositionally biased region" description="Low complexity" evidence="5">
    <location>
        <begin position="783"/>
        <end position="799"/>
    </location>
</feature>
<dbReference type="InterPro" id="IPR027579">
    <property type="entry name" value="SSSPR51_Rpt"/>
</dbReference>
<feature type="domain" description="Gram-positive cocci surface proteins LPxTG" evidence="6">
    <location>
        <begin position="1392"/>
        <end position="1426"/>
    </location>
</feature>
<dbReference type="RefSeq" id="WP_354366964.1">
    <property type="nucleotide sequence ID" value="NZ_JBEPLN010000001.1"/>
</dbReference>
<keyword evidence="1" id="KW-0134">Cell wall</keyword>
<feature type="region of interest" description="Disordered" evidence="5">
    <location>
        <begin position="783"/>
        <end position="828"/>
    </location>
</feature>
<comment type="caution">
    <text evidence="7">The sequence shown here is derived from an EMBL/GenBank/DDBJ whole genome shotgun (WGS) entry which is preliminary data.</text>
</comment>
<dbReference type="Pfam" id="PF19076">
    <property type="entry name" value="CshA_repeat"/>
    <property type="match status" value="8"/>
</dbReference>
<dbReference type="InterPro" id="IPR026395">
    <property type="entry name" value="CshA_fibril"/>
</dbReference>